<keyword evidence="2 5" id="KW-0812">Transmembrane</keyword>
<keyword evidence="8" id="KW-0547">Nucleotide-binding</keyword>
<dbReference type="GO" id="GO:0015421">
    <property type="term" value="F:ABC-type oligopeptide transporter activity"/>
    <property type="evidence" value="ECO:0007669"/>
    <property type="project" value="TreeGrafter"/>
</dbReference>
<reference evidence="8 9" key="1">
    <citation type="submission" date="2019-03" db="EMBL/GenBank/DDBJ databases">
        <title>Deep-cultivation of Planctomycetes and their phenomic and genomic characterization uncovers novel biology.</title>
        <authorList>
            <person name="Wiegand S."/>
            <person name="Jogler M."/>
            <person name="Boedeker C."/>
            <person name="Pinto D."/>
            <person name="Vollmers J."/>
            <person name="Rivas-Marin E."/>
            <person name="Kohn T."/>
            <person name="Peeters S.H."/>
            <person name="Heuer A."/>
            <person name="Rast P."/>
            <person name="Oberbeckmann S."/>
            <person name="Bunk B."/>
            <person name="Jeske O."/>
            <person name="Meyerdierks A."/>
            <person name="Storesund J.E."/>
            <person name="Kallscheuer N."/>
            <person name="Luecker S."/>
            <person name="Lage O.M."/>
            <person name="Pohl T."/>
            <person name="Merkel B.J."/>
            <person name="Hornburger P."/>
            <person name="Mueller R.-W."/>
            <person name="Bruemmer F."/>
            <person name="Labrenz M."/>
            <person name="Spormann A.M."/>
            <person name="Op den Camp H."/>
            <person name="Overmann J."/>
            <person name="Amann R."/>
            <person name="Jetten M.S.M."/>
            <person name="Mascher T."/>
            <person name="Medema M.H."/>
            <person name="Devos D.P."/>
            <person name="Kaster A.-K."/>
            <person name="Ovreas L."/>
            <person name="Rohde M."/>
            <person name="Galperin M.Y."/>
            <person name="Jogler C."/>
        </authorList>
    </citation>
    <scope>NUCLEOTIDE SEQUENCE [LARGE SCALE GENOMIC DNA]</scope>
    <source>
        <strain evidence="8 9">V144</strain>
    </source>
</reference>
<evidence type="ECO:0000313" key="8">
    <source>
        <dbReference type="EMBL" id="QDT95934.1"/>
    </source>
</evidence>
<dbReference type="GO" id="GO:0005886">
    <property type="term" value="C:plasma membrane"/>
    <property type="evidence" value="ECO:0007669"/>
    <property type="project" value="UniProtKB-SubCell"/>
</dbReference>
<accession>A0A517VSD6</accession>
<dbReference type="KEGG" id="gaw:V144x_13840"/>
<dbReference type="PROSITE" id="PS50929">
    <property type="entry name" value="ABC_TM1F"/>
    <property type="match status" value="1"/>
</dbReference>
<dbReference type="InterPro" id="IPR011527">
    <property type="entry name" value="ABC1_TM_dom"/>
</dbReference>
<dbReference type="PANTHER" id="PTHR43394:SF4">
    <property type="entry name" value="TOXIN SECRETION ABC TRANSPORTER ATP-BINDING PROTEIN"/>
    <property type="match status" value="1"/>
</dbReference>
<gene>
    <name evidence="8" type="primary">hlyB</name>
    <name evidence="8" type="ORF">V144x_13840</name>
</gene>
<feature type="domain" description="ABC transporter" evidence="6">
    <location>
        <begin position="508"/>
        <end position="728"/>
    </location>
</feature>
<evidence type="ECO:0000256" key="5">
    <source>
        <dbReference type="SAM" id="Phobius"/>
    </source>
</evidence>
<protein>
    <submittedName>
        <fullName evidence="8">Alpha-hemolysin translocation ATP-binding protein HlyB</fullName>
    </submittedName>
</protein>
<dbReference type="Gene3D" id="1.20.1560.10">
    <property type="entry name" value="ABC transporter type 1, transmembrane domain"/>
    <property type="match status" value="1"/>
</dbReference>
<dbReference type="Gene3D" id="3.40.50.300">
    <property type="entry name" value="P-loop containing nucleotide triphosphate hydrolases"/>
    <property type="match status" value="1"/>
</dbReference>
<dbReference type="SUPFAM" id="SSF90123">
    <property type="entry name" value="ABC transporter transmembrane region"/>
    <property type="match status" value="1"/>
</dbReference>
<dbReference type="InterPro" id="IPR003439">
    <property type="entry name" value="ABC_transporter-like_ATP-bd"/>
</dbReference>
<dbReference type="Pfam" id="PF00005">
    <property type="entry name" value="ABC_tran"/>
    <property type="match status" value="1"/>
</dbReference>
<feature type="domain" description="ABC transmembrane type-1" evidence="7">
    <location>
        <begin position="194"/>
        <end position="475"/>
    </location>
</feature>
<feature type="transmembrane region" description="Helical" evidence="5">
    <location>
        <begin position="417"/>
        <end position="440"/>
    </location>
</feature>
<comment type="subcellular location">
    <subcellularLocation>
        <location evidence="1">Cell membrane</location>
        <topology evidence="1">Multi-pass membrane protein</topology>
    </subcellularLocation>
</comment>
<evidence type="ECO:0000313" key="9">
    <source>
        <dbReference type="Proteomes" id="UP000318704"/>
    </source>
</evidence>
<dbReference type="AlphaFoldDB" id="A0A517VSD6"/>
<evidence type="ECO:0000259" key="7">
    <source>
        <dbReference type="PROSITE" id="PS50929"/>
    </source>
</evidence>
<dbReference type="Proteomes" id="UP000318704">
    <property type="component" value="Chromosome"/>
</dbReference>
<keyword evidence="4 5" id="KW-0472">Membrane</keyword>
<dbReference type="PANTHER" id="PTHR43394">
    <property type="entry name" value="ATP-DEPENDENT PERMEASE MDL1, MITOCHONDRIAL"/>
    <property type="match status" value="1"/>
</dbReference>
<name>A0A517VSD6_9PLAN</name>
<organism evidence="8 9">
    <name type="scientific">Gimesia aquarii</name>
    <dbReference type="NCBI Taxonomy" id="2527964"/>
    <lineage>
        <taxon>Bacteria</taxon>
        <taxon>Pseudomonadati</taxon>
        <taxon>Planctomycetota</taxon>
        <taxon>Planctomycetia</taxon>
        <taxon>Planctomycetales</taxon>
        <taxon>Planctomycetaceae</taxon>
        <taxon>Gimesia</taxon>
    </lineage>
</organism>
<sequence length="729" mass="81044">MSTTPPNNVDSTADADVKALQNDIKVAALLFEQLAVNTGHSADRSRIRRALMEATSARTPETDDDWWNWLTEASRSLGLKDKVMDCTFRELMDITKQGGKIITRVGDPHCWTAILSFKRRRFQVLQPQQEKNQTWLSARRMRKALQITSNDEVVRCLIINPELTASDFSTVERHEREPFNRTLALMKPESSDIWIIVVYSLVTGLLALATPLAVETLVNIVAFGRLLQPVILLAIMLLAFLSFSAILLALQTYVVEIIQRRLFARVTADLSYRLPRVDPSAIEGHSGRELVNRFFDVVTAQKALAILLLDGISLVLTTLIGMTVLAFYHPWLLGFDMVLLGLIAFVIFVLGRGAVKTSIKESKAKYKVAAWLEDLVGCPTAFRYRGAAEFALDQADHLTYEYLSARKKHFRIFMRQVIFALGMQAVASTALLGLGGWLVITNQLTLGQLVAAELIVTVIVGSFAKSGKQLQSFYDLLTSIDKLGILFDLPMERQDGLLEISHERPAEVTVSNVSYETPNQLFHTENINLTVESGARMILMGPCGSGKSQLLDLLFGLRSPAEGHVSINGIDPRDLRPDALRKHVALVRDIEIFSGTLEENVHLERPDVSTSDVRDALEQVGLIDDVLRLPEGIKTHIVEHGFPLTENQTRKLMIARAIVARPRLLLIDGMIDAFSDEEAEQLTQMLVDSNRLWTLIMVTGRQNLASAGTEIQTFGEDGIVSTEGGAHVN</sequence>
<dbReference type="InterPro" id="IPR027417">
    <property type="entry name" value="P-loop_NTPase"/>
</dbReference>
<keyword evidence="8" id="KW-0067">ATP-binding</keyword>
<keyword evidence="3 5" id="KW-1133">Transmembrane helix</keyword>
<feature type="transmembrane region" description="Helical" evidence="5">
    <location>
        <begin position="303"/>
        <end position="328"/>
    </location>
</feature>
<dbReference type="RefSeq" id="WP_144983217.1">
    <property type="nucleotide sequence ID" value="NZ_CP037920.1"/>
</dbReference>
<dbReference type="Pfam" id="PF00664">
    <property type="entry name" value="ABC_membrane"/>
    <property type="match status" value="1"/>
</dbReference>
<dbReference type="InterPro" id="IPR039421">
    <property type="entry name" value="Type_1_exporter"/>
</dbReference>
<evidence type="ECO:0000256" key="1">
    <source>
        <dbReference type="ARBA" id="ARBA00004651"/>
    </source>
</evidence>
<dbReference type="GO" id="GO:0016887">
    <property type="term" value="F:ATP hydrolysis activity"/>
    <property type="evidence" value="ECO:0007669"/>
    <property type="project" value="InterPro"/>
</dbReference>
<feature type="transmembrane region" description="Helical" evidence="5">
    <location>
        <begin position="334"/>
        <end position="355"/>
    </location>
</feature>
<dbReference type="SUPFAM" id="SSF52540">
    <property type="entry name" value="P-loop containing nucleoside triphosphate hydrolases"/>
    <property type="match status" value="1"/>
</dbReference>
<feature type="transmembrane region" description="Helical" evidence="5">
    <location>
        <begin position="226"/>
        <end position="250"/>
    </location>
</feature>
<feature type="transmembrane region" description="Helical" evidence="5">
    <location>
        <begin position="193"/>
        <end position="214"/>
    </location>
</feature>
<evidence type="ECO:0000256" key="2">
    <source>
        <dbReference type="ARBA" id="ARBA00022692"/>
    </source>
</evidence>
<evidence type="ECO:0000256" key="3">
    <source>
        <dbReference type="ARBA" id="ARBA00022989"/>
    </source>
</evidence>
<dbReference type="GO" id="GO:0005524">
    <property type="term" value="F:ATP binding"/>
    <property type="evidence" value="ECO:0007669"/>
    <property type="project" value="UniProtKB-KW"/>
</dbReference>
<dbReference type="PROSITE" id="PS50893">
    <property type="entry name" value="ABC_TRANSPORTER_2"/>
    <property type="match status" value="1"/>
</dbReference>
<proteinExistence type="predicted"/>
<evidence type="ECO:0000259" key="6">
    <source>
        <dbReference type="PROSITE" id="PS50893"/>
    </source>
</evidence>
<dbReference type="InterPro" id="IPR036640">
    <property type="entry name" value="ABC1_TM_sf"/>
</dbReference>
<dbReference type="EMBL" id="CP037920">
    <property type="protein sequence ID" value="QDT95934.1"/>
    <property type="molecule type" value="Genomic_DNA"/>
</dbReference>
<evidence type="ECO:0000256" key="4">
    <source>
        <dbReference type="ARBA" id="ARBA00023136"/>
    </source>
</evidence>